<keyword evidence="9" id="KW-0998">Cell outer membrane</keyword>
<evidence type="ECO:0000256" key="11">
    <source>
        <dbReference type="SAM" id="SignalP"/>
    </source>
</evidence>
<keyword evidence="4" id="KW-1134">Transmembrane beta strand</keyword>
<keyword evidence="3" id="KW-0813">Transport</keyword>
<evidence type="ECO:0000256" key="1">
    <source>
        <dbReference type="ARBA" id="ARBA00004571"/>
    </source>
</evidence>
<evidence type="ECO:0000256" key="10">
    <source>
        <dbReference type="PROSITE-ProRule" id="PRU00473"/>
    </source>
</evidence>
<dbReference type="PANTHER" id="PTHR30329:SF21">
    <property type="entry name" value="LIPOPROTEIN YIAD-RELATED"/>
    <property type="match status" value="1"/>
</dbReference>
<dbReference type="InterPro" id="IPR006665">
    <property type="entry name" value="OmpA-like"/>
</dbReference>
<dbReference type="InterPro" id="IPR006690">
    <property type="entry name" value="OMPA-like_CS"/>
</dbReference>
<feature type="chain" id="PRO_5017232543" evidence="11">
    <location>
        <begin position="24"/>
        <end position="344"/>
    </location>
</feature>
<keyword evidence="11" id="KW-0732">Signal</keyword>
<dbReference type="GO" id="GO:0046930">
    <property type="term" value="C:pore complex"/>
    <property type="evidence" value="ECO:0007669"/>
    <property type="project" value="UniProtKB-KW"/>
</dbReference>
<keyword evidence="6" id="KW-0406">Ion transport</keyword>
<evidence type="ECO:0000256" key="4">
    <source>
        <dbReference type="ARBA" id="ARBA00022452"/>
    </source>
</evidence>
<dbReference type="SUPFAM" id="SSF56925">
    <property type="entry name" value="OMPA-like"/>
    <property type="match status" value="1"/>
</dbReference>
<dbReference type="PRINTS" id="PR01021">
    <property type="entry name" value="OMPADOMAIN"/>
</dbReference>
<evidence type="ECO:0000256" key="9">
    <source>
        <dbReference type="ARBA" id="ARBA00023237"/>
    </source>
</evidence>
<proteinExistence type="inferred from homology"/>
<dbReference type="GO" id="GO:0015288">
    <property type="term" value="F:porin activity"/>
    <property type="evidence" value="ECO:0007669"/>
    <property type="project" value="UniProtKB-KW"/>
</dbReference>
<dbReference type="InterPro" id="IPR000498">
    <property type="entry name" value="OmpA-like_TM_dom"/>
</dbReference>
<dbReference type="Pfam" id="PF01389">
    <property type="entry name" value="OmpA_membrane"/>
    <property type="match status" value="1"/>
</dbReference>
<keyword evidence="8 10" id="KW-0472">Membrane</keyword>
<dbReference type="AlphaFoldDB" id="A0A385I2K0"/>
<sequence length="344" mass="36413">MMKMAPSLIAIAMAAMGATAAHAADDIYFGAGVGAAHFNGLNKIEGVETGTEDAAAVNAFAGYNFNENFGTEFGYQYAGRGNTEGERYENQGATLSGIARLPVGNGFSLFAEGGAYWAHTDGLTVSDTKVSPLAGLGVTYKVNDALDLQARYRYMWDVADLHPGDAPDDVRYKSNQSVATLEAVYHPFRSSYVAPAPAPVVEEAPAPVAPQIVEKNFALNSDVLFAFGKDSLKPEGVAALNALYQQIVEFQPKDGNAVVVGYTDRIGSDAYNQKLSEARARTVANFLVSKGMAASKVAIEGRGEANPVTGTKCNGVKAKAQLISCLAPDRRVEVRVSGVQKVQK</sequence>
<dbReference type="Pfam" id="PF00691">
    <property type="entry name" value="OmpA"/>
    <property type="match status" value="1"/>
</dbReference>
<dbReference type="InterPro" id="IPR050330">
    <property type="entry name" value="Bact_OuterMem_StrucFunc"/>
</dbReference>
<evidence type="ECO:0000259" key="12">
    <source>
        <dbReference type="PROSITE" id="PS51123"/>
    </source>
</evidence>
<protein>
    <submittedName>
        <fullName evidence="13">Outer membrane protein OmpA</fullName>
    </submittedName>
</protein>
<evidence type="ECO:0000256" key="7">
    <source>
        <dbReference type="ARBA" id="ARBA00023114"/>
    </source>
</evidence>
<evidence type="ECO:0000256" key="8">
    <source>
        <dbReference type="ARBA" id="ARBA00023136"/>
    </source>
</evidence>
<reference evidence="13" key="1">
    <citation type="submission" date="2017-09" db="EMBL/GenBank/DDBJ databases">
        <authorList>
            <person name="Ehlers B."/>
            <person name="Leendertz F.H."/>
        </authorList>
    </citation>
    <scope>NUCLEOTIDE SEQUENCE</scope>
    <source>
        <strain evidence="13">Ah27</strain>
    </source>
</reference>
<dbReference type="Gene3D" id="2.40.160.20">
    <property type="match status" value="1"/>
</dbReference>
<feature type="domain" description="OmpA-like" evidence="12">
    <location>
        <begin position="212"/>
        <end position="340"/>
    </location>
</feature>
<dbReference type="EMBL" id="MG019742">
    <property type="protein sequence ID" value="AXY64177.1"/>
    <property type="molecule type" value="Genomic_DNA"/>
</dbReference>
<dbReference type="PANTHER" id="PTHR30329">
    <property type="entry name" value="STATOR ELEMENT OF FLAGELLAR MOTOR COMPLEX"/>
    <property type="match status" value="1"/>
</dbReference>
<evidence type="ECO:0000256" key="5">
    <source>
        <dbReference type="ARBA" id="ARBA00022692"/>
    </source>
</evidence>
<dbReference type="InterPro" id="IPR036737">
    <property type="entry name" value="OmpA-like_sf"/>
</dbReference>
<dbReference type="GO" id="GO:0009279">
    <property type="term" value="C:cell outer membrane"/>
    <property type="evidence" value="ECO:0007669"/>
    <property type="project" value="UniProtKB-SubCell"/>
</dbReference>
<keyword evidence="5" id="KW-0812">Transmembrane</keyword>
<evidence type="ECO:0000313" key="13">
    <source>
        <dbReference type="EMBL" id="AXY64177.1"/>
    </source>
</evidence>
<organism evidence="13">
    <name type="scientific">Aeromonas hydrophila</name>
    <dbReference type="NCBI Taxonomy" id="644"/>
    <lineage>
        <taxon>Bacteria</taxon>
        <taxon>Pseudomonadati</taxon>
        <taxon>Pseudomonadota</taxon>
        <taxon>Gammaproteobacteria</taxon>
        <taxon>Aeromonadales</taxon>
        <taxon>Aeromonadaceae</taxon>
        <taxon>Aeromonas</taxon>
    </lineage>
</organism>
<dbReference type="InterPro" id="IPR006664">
    <property type="entry name" value="OMP_bac"/>
</dbReference>
<comment type="subcellular location">
    <subcellularLocation>
        <location evidence="1">Cell outer membrane</location>
        <topology evidence="1">Multi-pass membrane protein</topology>
    </subcellularLocation>
</comment>
<evidence type="ECO:0000256" key="3">
    <source>
        <dbReference type="ARBA" id="ARBA00022448"/>
    </source>
</evidence>
<dbReference type="InterPro" id="IPR011250">
    <property type="entry name" value="OMP/PagP_B-barrel"/>
</dbReference>
<accession>A0A385I2K0</accession>
<dbReference type="PROSITE" id="PS01068">
    <property type="entry name" value="OMPA_1"/>
    <property type="match status" value="1"/>
</dbReference>
<name>A0A385I2K0_AERHY</name>
<evidence type="ECO:0000256" key="2">
    <source>
        <dbReference type="ARBA" id="ARBA00005710"/>
    </source>
</evidence>
<keyword evidence="7" id="KW-0626">Porin</keyword>
<dbReference type="PROSITE" id="PS51123">
    <property type="entry name" value="OMPA_2"/>
    <property type="match status" value="1"/>
</dbReference>
<dbReference type="SUPFAM" id="SSF103088">
    <property type="entry name" value="OmpA-like"/>
    <property type="match status" value="1"/>
</dbReference>
<dbReference type="Gene3D" id="3.30.1330.60">
    <property type="entry name" value="OmpA-like domain"/>
    <property type="match status" value="1"/>
</dbReference>
<dbReference type="GO" id="GO:0006811">
    <property type="term" value="P:monoatomic ion transport"/>
    <property type="evidence" value="ECO:0007669"/>
    <property type="project" value="UniProtKB-KW"/>
</dbReference>
<comment type="similarity">
    <text evidence="2">Belongs to the outer membrane OOP (TC 1.B.6) superfamily. OmpA family.</text>
</comment>
<dbReference type="CDD" id="cd07185">
    <property type="entry name" value="OmpA_C-like"/>
    <property type="match status" value="1"/>
</dbReference>
<evidence type="ECO:0000256" key="6">
    <source>
        <dbReference type="ARBA" id="ARBA00023065"/>
    </source>
</evidence>
<feature type="signal peptide" evidence="11">
    <location>
        <begin position="1"/>
        <end position="23"/>
    </location>
</feature>